<gene>
    <name evidence="2" type="ORF">NHU_01169</name>
</gene>
<dbReference type="eggNOG" id="COG5616">
    <property type="taxonomic scope" value="Bacteria"/>
</dbReference>
<reference evidence="2 3" key="1">
    <citation type="submission" date="2015-02" db="EMBL/GenBank/DDBJ databases">
        <title>Genome sequene of Rhodovulum sulfidophilum DSM 2351.</title>
        <authorList>
            <person name="Nagao N."/>
        </authorList>
    </citation>
    <scope>NUCLEOTIDE SEQUENCE [LARGE SCALE GENOMIC DNA]</scope>
    <source>
        <strain evidence="2 3">DSM 2351</strain>
    </source>
</reference>
<protein>
    <recommendedName>
        <fullName evidence="4">Adenylate cyclase</fullName>
    </recommendedName>
</protein>
<evidence type="ECO:0000313" key="3">
    <source>
        <dbReference type="Proteomes" id="UP000064912"/>
    </source>
</evidence>
<dbReference type="KEGG" id="rsu:NHU_01169"/>
<organism evidence="2 3">
    <name type="scientific">Rhodovulum sulfidophilum</name>
    <name type="common">Rhodobacter sulfidophilus</name>
    <dbReference type="NCBI Taxonomy" id="35806"/>
    <lineage>
        <taxon>Bacteria</taxon>
        <taxon>Pseudomonadati</taxon>
        <taxon>Pseudomonadota</taxon>
        <taxon>Alphaproteobacteria</taxon>
        <taxon>Rhodobacterales</taxon>
        <taxon>Paracoccaceae</taxon>
        <taxon>Rhodovulum</taxon>
    </lineage>
</organism>
<evidence type="ECO:0000256" key="1">
    <source>
        <dbReference type="SAM" id="MobiDB-lite"/>
    </source>
</evidence>
<name>A0A0D6B003_RHOSU</name>
<dbReference type="AlphaFoldDB" id="A0A0D6B003"/>
<evidence type="ECO:0000313" key="2">
    <source>
        <dbReference type="EMBL" id="BAQ68331.1"/>
    </source>
</evidence>
<accession>A0A0D6B003</accession>
<dbReference type="PATRIC" id="fig|35806.4.peg.1202"/>
<dbReference type="eggNOG" id="COG0457">
    <property type="taxonomic scope" value="Bacteria"/>
</dbReference>
<dbReference type="Proteomes" id="UP000064912">
    <property type="component" value="Chromosome"/>
</dbReference>
<dbReference type="EMBL" id="AP014800">
    <property type="protein sequence ID" value="BAQ68331.1"/>
    <property type="molecule type" value="Genomic_DNA"/>
</dbReference>
<proteinExistence type="predicted"/>
<feature type="region of interest" description="Disordered" evidence="1">
    <location>
        <begin position="293"/>
        <end position="312"/>
    </location>
</feature>
<sequence length="585" mass="61900">MTHRSPNGGAVVPLRHEAVLEAVAAIRAAGVLGRSPRRARLLEYLVDRELSGHGDEIKPHAIAVEVFDRDPRLETGRAGVVRSEIGRLREALARFYALADPELPVIEIPDGSCRATLRPGPGEAGPPPSPGWWRVALLAGLVLLLILPVLWQAHLRHDRDEIIASAARPIEEAPYQVLRVAVLPLRAEGRLAGLEDLAFGLAAEIATDLATRPWIAVSAPSDAARAAETADYLLRGRLIWRSEALLAQLELISFPERRTVWTTFQRIGDSAEAVRAAERDAVGHILRRLGAAHRTGPDQVGPPPPRQSAGGLPELSCLMGVHRYLATPAAPAHAELGLCLGRLVEGHPGLGEAWAALALVRLDEARFGRNLRSGSDAVAAAWSDAARASAQALRLAPKGLMTLQAAAMLAIEGPARDPESFRFHAARLLELYPHHPPSLALIGSRIAAFEGRWNEGLALVAQALRLEPDPPGWFHVAPALHALMGTDAVAAREAVRPLDPSGSRVERLLVGLAEARNRSAPPEAQAGLTGLAAWTAPGGLAAADALGDALGAGAAAFVRSRGYAPALQAELLRQIAAAGPVAPAP</sequence>
<evidence type="ECO:0008006" key="4">
    <source>
        <dbReference type="Google" id="ProtNLM"/>
    </source>
</evidence>